<accession>A0AAD5E0I5</accession>
<dbReference type="GO" id="GO:0005829">
    <property type="term" value="C:cytosol"/>
    <property type="evidence" value="ECO:0007669"/>
    <property type="project" value="TreeGrafter"/>
</dbReference>
<keyword evidence="4" id="KW-1185">Reference proteome</keyword>
<gene>
    <name evidence="3" type="ORF">COHA_002527</name>
</gene>
<dbReference type="InterPro" id="IPR052641">
    <property type="entry name" value="AKAP7_isoform_gamma"/>
</dbReference>
<dbReference type="InterPro" id="IPR019510">
    <property type="entry name" value="AKAP7-like_phosphoesterase"/>
</dbReference>
<evidence type="ECO:0000313" key="3">
    <source>
        <dbReference type="EMBL" id="KAI7843989.1"/>
    </source>
</evidence>
<proteinExistence type="predicted"/>
<evidence type="ECO:0000256" key="1">
    <source>
        <dbReference type="SAM" id="MobiDB-lite"/>
    </source>
</evidence>
<dbReference type="Proteomes" id="UP001205105">
    <property type="component" value="Unassembled WGS sequence"/>
</dbReference>
<feature type="region of interest" description="Disordered" evidence="1">
    <location>
        <begin position="107"/>
        <end position="295"/>
    </location>
</feature>
<protein>
    <recommendedName>
        <fullName evidence="2">A-kinase anchor protein 7-like phosphoesterase domain-containing protein</fullName>
    </recommendedName>
</protein>
<evidence type="ECO:0000259" key="2">
    <source>
        <dbReference type="Pfam" id="PF10469"/>
    </source>
</evidence>
<evidence type="ECO:0000313" key="4">
    <source>
        <dbReference type="Proteomes" id="UP001205105"/>
    </source>
</evidence>
<dbReference type="GO" id="GO:0010738">
    <property type="term" value="P:regulation of protein kinase A signaling"/>
    <property type="evidence" value="ECO:0007669"/>
    <property type="project" value="TreeGrafter"/>
</dbReference>
<sequence length="434" mass="44067">MALPNEEERARAADLLAALAEPLRQAELLAPVRVQLEGLSHFKNQVLYLDVRPDDGLEQLTALAAATRAHFKDAGLLLQADQLFVPHGALTLSDSADIMPITIAKTSKLQGGGKKGRGRGGKGQHGGHGHGHGHGAKHERHDWKAERRDERRAKQQRLEMQAADEEAVASMDWGREGEAGEGGSGGADGGTAGGPLPATGQAAEGGTEGAEEPSASAAKLPASATEPPSSSNAQNEASAAAAEEAAAAGEQGGEAEQLEDTEPDADQQAQQAQHSRRKQRQEGQGAADALAHHGGGSWRQIDAEAWAQHVAIVGGSVVLGELQLCAMQHASASRSCPAPSCSLLAQGRKPQEYYPVLCSLPLAPAEAAAAAGAPLSSEGDELAAAAGAGAVQAARVGHPSQGAAESLEGSEDAGPATQPAAVPGSTAEAATEGP</sequence>
<feature type="compositionally biased region" description="Basic residues" evidence="1">
    <location>
        <begin position="114"/>
        <end position="138"/>
    </location>
</feature>
<dbReference type="PANTHER" id="PTHR15934">
    <property type="entry name" value="RNA 2',3'-CYCLIC PHOSPHODIESTERASE"/>
    <property type="match status" value="1"/>
</dbReference>
<name>A0AAD5E0I5_9CHLO</name>
<feature type="compositionally biased region" description="Low complexity" evidence="1">
    <location>
        <begin position="194"/>
        <end position="205"/>
    </location>
</feature>
<feature type="compositionally biased region" description="Acidic residues" evidence="1">
    <location>
        <begin position="256"/>
        <end position="265"/>
    </location>
</feature>
<feature type="compositionally biased region" description="Low complexity" evidence="1">
    <location>
        <begin position="212"/>
        <end position="249"/>
    </location>
</feature>
<organism evidence="3 4">
    <name type="scientific">Chlorella ohadii</name>
    <dbReference type="NCBI Taxonomy" id="2649997"/>
    <lineage>
        <taxon>Eukaryota</taxon>
        <taxon>Viridiplantae</taxon>
        <taxon>Chlorophyta</taxon>
        <taxon>core chlorophytes</taxon>
        <taxon>Trebouxiophyceae</taxon>
        <taxon>Chlorellales</taxon>
        <taxon>Chlorellaceae</taxon>
        <taxon>Chlorella clade</taxon>
        <taxon>Chlorella</taxon>
    </lineage>
</organism>
<dbReference type="InterPro" id="IPR009097">
    <property type="entry name" value="Cyclic_Pdiesterase"/>
</dbReference>
<feature type="region of interest" description="Disordered" evidence="1">
    <location>
        <begin position="386"/>
        <end position="434"/>
    </location>
</feature>
<dbReference type="Pfam" id="PF10469">
    <property type="entry name" value="AKAP7_NLS"/>
    <property type="match status" value="1"/>
</dbReference>
<dbReference type="PANTHER" id="PTHR15934:SF2">
    <property type="entry name" value="A-KINASE ANCHOR PROTEIN 7-LIKE PHOSPHOESTERASE DOMAIN-CONTAINING PROTEIN"/>
    <property type="match status" value="1"/>
</dbReference>
<dbReference type="EMBL" id="JADXDR010000035">
    <property type="protein sequence ID" value="KAI7843989.1"/>
    <property type="molecule type" value="Genomic_DNA"/>
</dbReference>
<feature type="domain" description="A-kinase anchor protein 7-like phosphoesterase" evidence="2">
    <location>
        <begin position="1"/>
        <end position="88"/>
    </location>
</feature>
<dbReference type="Gene3D" id="3.90.1140.10">
    <property type="entry name" value="Cyclic phosphodiesterase"/>
    <property type="match status" value="1"/>
</dbReference>
<feature type="compositionally biased region" description="Gly residues" evidence="1">
    <location>
        <begin position="180"/>
        <end position="193"/>
    </location>
</feature>
<feature type="compositionally biased region" description="Low complexity" evidence="1">
    <location>
        <begin position="386"/>
        <end position="397"/>
    </location>
</feature>
<dbReference type="SUPFAM" id="SSF55144">
    <property type="entry name" value="LigT-like"/>
    <property type="match status" value="1"/>
</dbReference>
<comment type="caution">
    <text evidence="3">The sequence shown here is derived from an EMBL/GenBank/DDBJ whole genome shotgun (WGS) entry which is preliminary data.</text>
</comment>
<reference evidence="3" key="1">
    <citation type="submission" date="2020-11" db="EMBL/GenBank/DDBJ databases">
        <title>Chlorella ohadii genome sequencing and assembly.</title>
        <authorList>
            <person name="Murik O."/>
            <person name="Treves H."/>
            <person name="Kedem I."/>
            <person name="Shotland Y."/>
            <person name="Kaplan A."/>
        </authorList>
    </citation>
    <scope>NUCLEOTIDE SEQUENCE</scope>
    <source>
        <strain evidence="3">1</strain>
    </source>
</reference>
<feature type="compositionally biased region" description="Basic and acidic residues" evidence="1">
    <location>
        <begin position="139"/>
        <end position="157"/>
    </location>
</feature>
<dbReference type="AlphaFoldDB" id="A0AAD5E0I5"/>
<dbReference type="GO" id="GO:0034237">
    <property type="term" value="F:protein kinase A regulatory subunit binding"/>
    <property type="evidence" value="ECO:0007669"/>
    <property type="project" value="TreeGrafter"/>
</dbReference>